<organism evidence="2 3">
    <name type="scientific">Hibiscus sabdariffa</name>
    <name type="common">roselle</name>
    <dbReference type="NCBI Taxonomy" id="183260"/>
    <lineage>
        <taxon>Eukaryota</taxon>
        <taxon>Viridiplantae</taxon>
        <taxon>Streptophyta</taxon>
        <taxon>Embryophyta</taxon>
        <taxon>Tracheophyta</taxon>
        <taxon>Spermatophyta</taxon>
        <taxon>Magnoliopsida</taxon>
        <taxon>eudicotyledons</taxon>
        <taxon>Gunneridae</taxon>
        <taxon>Pentapetalae</taxon>
        <taxon>rosids</taxon>
        <taxon>malvids</taxon>
        <taxon>Malvales</taxon>
        <taxon>Malvaceae</taxon>
        <taxon>Malvoideae</taxon>
        <taxon>Hibiscus</taxon>
    </lineage>
</organism>
<comment type="caution">
    <text evidence="2">The sequence shown here is derived from an EMBL/GenBank/DDBJ whole genome shotgun (WGS) entry which is preliminary data.</text>
</comment>
<proteinExistence type="predicted"/>
<dbReference type="InterPro" id="IPR026960">
    <property type="entry name" value="RVT-Znf"/>
</dbReference>
<name>A0ABR2EQS6_9ROSI</name>
<feature type="domain" description="Reverse transcriptase zinc-binding" evidence="1">
    <location>
        <begin position="74"/>
        <end position="158"/>
    </location>
</feature>
<protein>
    <recommendedName>
        <fullName evidence="1">Reverse transcriptase zinc-binding domain-containing protein</fullName>
    </recommendedName>
</protein>
<dbReference type="Proteomes" id="UP001472677">
    <property type="component" value="Unassembled WGS sequence"/>
</dbReference>
<accession>A0ABR2EQS6</accession>
<reference evidence="2 3" key="1">
    <citation type="journal article" date="2024" name="G3 (Bethesda)">
        <title>Genome assembly of Hibiscus sabdariffa L. provides insights into metabolisms of medicinal natural products.</title>
        <authorList>
            <person name="Kim T."/>
        </authorList>
    </citation>
    <scope>NUCLEOTIDE SEQUENCE [LARGE SCALE GENOMIC DNA]</scope>
    <source>
        <strain evidence="2">TK-2024</strain>
        <tissue evidence="2">Old leaves</tissue>
    </source>
</reference>
<keyword evidence="3" id="KW-1185">Reference proteome</keyword>
<evidence type="ECO:0000259" key="1">
    <source>
        <dbReference type="Pfam" id="PF13966"/>
    </source>
</evidence>
<dbReference type="Pfam" id="PF13966">
    <property type="entry name" value="zf-RVT"/>
    <property type="match status" value="1"/>
</dbReference>
<dbReference type="EMBL" id="JBBPBM010000011">
    <property type="protein sequence ID" value="KAK8564185.1"/>
    <property type="molecule type" value="Genomic_DNA"/>
</dbReference>
<evidence type="ECO:0000313" key="2">
    <source>
        <dbReference type="EMBL" id="KAK8564185.1"/>
    </source>
</evidence>
<evidence type="ECO:0000313" key="3">
    <source>
        <dbReference type="Proteomes" id="UP001472677"/>
    </source>
</evidence>
<sequence length="354" mass="40792">MAEICSIWDDLKECISWDSRDDMVNASGAWDWDRLETILPRERLERIASVQPPLSGSGEDKPMWRWKDKRNLTTRSPYAFIVHGTELHNTGIWKNIWKILVPQRVRVFVWLTFHERILTKVERVRRHITNSELCGICGGGQEDTEYVLRSCVAAKGVWMRTIPPEVQDVLFTLTFHEWLCMNMFGVSFMSNDVEWSLRFAILCWLLWKRRCRLLLDSEVGVMDDILVHVNRLVKECSRLARTGKNVRVGRMIPSWVRLSSSLEVLTRSALVVSIKRLLNKKLSVVMNHIGREDNRVANILASRGCSMDMSLLNFILPPTDVVRLVVEEERGSSPTIAMPMLVEAEVLFDLDGIG</sequence>
<gene>
    <name evidence="2" type="ORF">V6N12_036315</name>
</gene>